<dbReference type="PANTHER" id="PTHR47881">
    <property type="entry name" value="TUMOR NECROSIS FACTOR RECEPTOR SUBFAMILY MEMBER 4"/>
    <property type="match status" value="1"/>
</dbReference>
<keyword evidence="5" id="KW-1185">Reference proteome</keyword>
<evidence type="ECO:0000256" key="1">
    <source>
        <dbReference type="PROSITE-ProRule" id="PRU00206"/>
    </source>
</evidence>
<organism evidence="4 5">
    <name type="scientific">Eptatretus burgeri</name>
    <name type="common">Inshore hagfish</name>
    <dbReference type="NCBI Taxonomy" id="7764"/>
    <lineage>
        <taxon>Eukaryota</taxon>
        <taxon>Metazoa</taxon>
        <taxon>Chordata</taxon>
        <taxon>Craniata</taxon>
        <taxon>Vertebrata</taxon>
        <taxon>Cyclostomata</taxon>
        <taxon>Myxini</taxon>
        <taxon>Myxiniformes</taxon>
        <taxon>Myxinidae</taxon>
        <taxon>Eptatretinae</taxon>
        <taxon>Eptatretus</taxon>
    </lineage>
</organism>
<evidence type="ECO:0000259" key="3">
    <source>
        <dbReference type="PROSITE" id="PS50050"/>
    </source>
</evidence>
<keyword evidence="2" id="KW-1133">Transmembrane helix</keyword>
<comment type="caution">
    <text evidence="1">Lacks conserved residue(s) required for the propagation of feature annotation.</text>
</comment>
<dbReference type="Gene3D" id="2.10.50.10">
    <property type="entry name" value="Tumor Necrosis Factor Receptor, subunit A, domain 2"/>
    <property type="match status" value="2"/>
</dbReference>
<evidence type="ECO:0000313" key="4">
    <source>
        <dbReference type="Ensembl" id="ENSEBUP00000027643.1"/>
    </source>
</evidence>
<dbReference type="Proteomes" id="UP000694388">
    <property type="component" value="Unplaced"/>
</dbReference>
<feature type="transmembrane region" description="Helical" evidence="2">
    <location>
        <begin position="224"/>
        <end position="244"/>
    </location>
</feature>
<dbReference type="InterPro" id="IPR001368">
    <property type="entry name" value="TNFR/NGFR_Cys_rich_reg"/>
</dbReference>
<dbReference type="PANTHER" id="PTHR47881:SF1">
    <property type="entry name" value="TUMOR NECROSIS FACTOR RECEPTOR SUPERFAMILY MEMBER 4"/>
    <property type="match status" value="1"/>
</dbReference>
<accession>A0A8C4RBE3</accession>
<evidence type="ECO:0000256" key="2">
    <source>
        <dbReference type="SAM" id="Phobius"/>
    </source>
</evidence>
<dbReference type="SMART" id="SM00208">
    <property type="entry name" value="TNFR"/>
    <property type="match status" value="2"/>
</dbReference>
<reference evidence="4" key="2">
    <citation type="submission" date="2025-09" db="UniProtKB">
        <authorList>
            <consortium name="Ensembl"/>
        </authorList>
    </citation>
    <scope>IDENTIFICATION</scope>
</reference>
<protein>
    <recommendedName>
        <fullName evidence="3">TNFR-Cys domain-containing protein</fullName>
    </recommendedName>
</protein>
<sequence length="528" mass="58172">MFQSCFRGWSRGGAACDPAECSILIIRRHPAIPVPVLSCLSLSAGEHGSSGTCTLRERACMYMKKPEKCECETCPRGFYMPRDSKKESCFRCKSCNRAASKIVLSPCNHTSNIVCGCPKGYAFVVQDDRCRLCLKGTWSPGGREQACKNHANCTALGKLHLHDGTNAKDTVCSITDVDKKTTSSVVSTTTLTTTSVQSRNATHVKSEKIVHLLEQGSVIKINPVVIIVVAVLFVVLLLSIMTCWKHKSISGFCKKFRRVGPKGMNNVKTISETCKTCIGKCEKQLLCEGCTGKRTSTCLVVHHDIQEDGFCAEGQCTNCLQSHEQYLLVGEKPGELRSLPEETFLSAAECRSQTIDNACDKSCTTPQVETVSPAISDDFTSASEGVYPEDSLDAGDCQELCTLMSMYRRPTESPDRSSINGDTTIPIKEVFSPIERQLSDNRDQVQIELSVKPVHQVSMCIGNALEYRRVPSEISESDDVVEVHASPCEVHFESDSMRFHPVPMEDDENFQTVPEEPFSQYVTPAMSH</sequence>
<keyword evidence="1" id="KW-1015">Disulfide bond</keyword>
<feature type="domain" description="TNFR-Cys" evidence="3">
    <location>
        <begin position="73"/>
        <end position="115"/>
    </location>
</feature>
<dbReference type="Pfam" id="PF00020">
    <property type="entry name" value="TNFR_c6"/>
    <property type="match status" value="1"/>
</dbReference>
<keyword evidence="2" id="KW-0812">Transmembrane</keyword>
<dbReference type="AlphaFoldDB" id="A0A8C4RBE3"/>
<dbReference type="GO" id="GO:0006954">
    <property type="term" value="P:inflammatory response"/>
    <property type="evidence" value="ECO:0007669"/>
    <property type="project" value="InterPro"/>
</dbReference>
<feature type="repeat" description="TNFR-Cys" evidence="1">
    <location>
        <begin position="73"/>
        <end position="115"/>
    </location>
</feature>
<keyword evidence="2" id="KW-0472">Membrane</keyword>
<name>A0A8C4RBE3_EPTBU</name>
<feature type="disulfide bond" evidence="1">
    <location>
        <begin position="74"/>
        <end position="89"/>
    </location>
</feature>
<dbReference type="Ensembl" id="ENSEBUT00000028219.1">
    <property type="protein sequence ID" value="ENSEBUP00000027643.1"/>
    <property type="gene ID" value="ENSEBUG00000016923.1"/>
</dbReference>
<dbReference type="GO" id="GO:0005031">
    <property type="term" value="F:tumor necrosis factor receptor activity"/>
    <property type="evidence" value="ECO:0007669"/>
    <property type="project" value="InterPro"/>
</dbReference>
<dbReference type="InterPro" id="IPR020445">
    <property type="entry name" value="TNFR_4"/>
</dbReference>
<evidence type="ECO:0000313" key="5">
    <source>
        <dbReference type="Proteomes" id="UP000694388"/>
    </source>
</evidence>
<dbReference type="PROSITE" id="PS50050">
    <property type="entry name" value="TNFR_NGFR_2"/>
    <property type="match status" value="1"/>
</dbReference>
<dbReference type="SUPFAM" id="SSF57586">
    <property type="entry name" value="TNF receptor-like"/>
    <property type="match status" value="1"/>
</dbReference>
<proteinExistence type="predicted"/>
<reference evidence="4" key="1">
    <citation type="submission" date="2025-08" db="UniProtKB">
        <authorList>
            <consortium name="Ensembl"/>
        </authorList>
    </citation>
    <scope>IDENTIFICATION</scope>
</reference>